<comment type="caution">
    <text evidence="1">The sequence shown here is derived from an EMBL/GenBank/DDBJ whole genome shotgun (WGS) entry which is preliminary data.</text>
</comment>
<dbReference type="EMBL" id="BSXS01002035">
    <property type="protein sequence ID" value="GME78015.1"/>
    <property type="molecule type" value="Genomic_DNA"/>
</dbReference>
<accession>A0ACB5T0J7</accession>
<organism evidence="1 2">
    <name type="scientific">Ambrosiozyma monospora</name>
    <name type="common">Yeast</name>
    <name type="synonym">Endomycopsis monosporus</name>
    <dbReference type="NCBI Taxonomy" id="43982"/>
    <lineage>
        <taxon>Eukaryota</taxon>
        <taxon>Fungi</taxon>
        <taxon>Dikarya</taxon>
        <taxon>Ascomycota</taxon>
        <taxon>Saccharomycotina</taxon>
        <taxon>Pichiomycetes</taxon>
        <taxon>Pichiales</taxon>
        <taxon>Pichiaceae</taxon>
        <taxon>Ambrosiozyma</taxon>
    </lineage>
</organism>
<reference evidence="1" key="1">
    <citation type="submission" date="2023-04" db="EMBL/GenBank/DDBJ databases">
        <title>Ambrosiozyma monospora NBRC 10751.</title>
        <authorList>
            <person name="Ichikawa N."/>
            <person name="Sato H."/>
            <person name="Tonouchi N."/>
        </authorList>
    </citation>
    <scope>NUCLEOTIDE SEQUENCE</scope>
    <source>
        <strain evidence="1">NBRC 10751</strain>
    </source>
</reference>
<name>A0ACB5T0J7_AMBMO</name>
<protein>
    <submittedName>
        <fullName evidence="1">Unnamed protein product</fullName>
    </submittedName>
</protein>
<dbReference type="Proteomes" id="UP001165064">
    <property type="component" value="Unassembled WGS sequence"/>
</dbReference>
<proteinExistence type="predicted"/>
<evidence type="ECO:0000313" key="2">
    <source>
        <dbReference type="Proteomes" id="UP001165064"/>
    </source>
</evidence>
<keyword evidence="2" id="KW-1185">Reference proteome</keyword>
<evidence type="ECO:0000313" key="1">
    <source>
        <dbReference type="EMBL" id="GME78015.1"/>
    </source>
</evidence>
<sequence length="224" mass="24943">MSSQSPTAKAILNMLSSVCVPPNNNSPSTQEEEFHSDSSTASSLSQFSRSPSNVPSRQILAKHHYTHHHHHPNHGQIHHHHKPFNTIAPKSVIAKRRLSDVDSSSDEQQQQYNAYSTTLKKIQDLRIRSTPRGTMIVSSKSPSSRLASSSSPSNKAQGQQQPQNGSSPSNITIIKSNGNGQNPIIHNPKLDNRHINHRPHLIFNINQIESFRNSQPRMVMSNQP</sequence>
<gene>
    <name evidence="1" type="ORF">Amon02_000326600</name>
</gene>